<dbReference type="InterPro" id="IPR007763">
    <property type="entry name" value="NDUFA12"/>
</dbReference>
<dbReference type="Pfam" id="PF05071">
    <property type="entry name" value="NDUFA12"/>
    <property type="match status" value="1"/>
</dbReference>
<dbReference type="PANTHER" id="PTHR12910">
    <property type="entry name" value="NADH-UBIQUINONE OXIDOREDUCTASE SUBUNIT B17.2"/>
    <property type="match status" value="1"/>
</dbReference>
<gene>
    <name evidence="2" type="ORF">LZ519_05125</name>
</gene>
<evidence type="ECO:0000313" key="2">
    <source>
        <dbReference type="EMBL" id="MCL6678701.1"/>
    </source>
</evidence>
<feature type="region of interest" description="Disordered" evidence="1">
    <location>
        <begin position="84"/>
        <end position="127"/>
    </location>
</feature>
<sequence length="127" mass="14577">MGFWSKTFTWWNGDTWGTKLFTWMRGDEVGRDDFGNVYYQSKKEPRRRWVIYPGNNDGSRVPPEWQAWLRGTIEELPGEALPPVRKWQKTPEPNATGTMAAFRPDGALGSGKARPASTGDYQPWIPE</sequence>
<evidence type="ECO:0000256" key="1">
    <source>
        <dbReference type="SAM" id="MobiDB-lite"/>
    </source>
</evidence>
<comment type="caution">
    <text evidence="2">The sequence shown here is derived from an EMBL/GenBank/DDBJ whole genome shotgun (WGS) entry which is preliminary data.</text>
</comment>
<name>A0ABT0REK8_9SPHN</name>
<dbReference type="NCBIfam" id="NF006040">
    <property type="entry name" value="PRK08183.1"/>
    <property type="match status" value="1"/>
</dbReference>
<keyword evidence="3" id="KW-1185">Reference proteome</keyword>
<dbReference type="Proteomes" id="UP001165343">
    <property type="component" value="Unassembled WGS sequence"/>
</dbReference>
<dbReference type="RefSeq" id="WP_249867642.1">
    <property type="nucleotide sequence ID" value="NZ_JAMGBC010000001.1"/>
</dbReference>
<organism evidence="2 3">
    <name type="scientific">Sphingomonas anseongensis</name>
    <dbReference type="NCBI Taxonomy" id="2908207"/>
    <lineage>
        <taxon>Bacteria</taxon>
        <taxon>Pseudomonadati</taxon>
        <taxon>Pseudomonadota</taxon>
        <taxon>Alphaproteobacteria</taxon>
        <taxon>Sphingomonadales</taxon>
        <taxon>Sphingomonadaceae</taxon>
        <taxon>Sphingomonas</taxon>
    </lineage>
</organism>
<evidence type="ECO:0000313" key="3">
    <source>
        <dbReference type="Proteomes" id="UP001165343"/>
    </source>
</evidence>
<dbReference type="PANTHER" id="PTHR12910:SF2">
    <property type="entry name" value="NADH DEHYDROGENASE [UBIQUINONE] 1 ALPHA SUBCOMPLEX SUBUNIT 12"/>
    <property type="match status" value="1"/>
</dbReference>
<proteinExistence type="predicted"/>
<dbReference type="EMBL" id="JAMGBC010000001">
    <property type="protein sequence ID" value="MCL6678701.1"/>
    <property type="molecule type" value="Genomic_DNA"/>
</dbReference>
<accession>A0ABT0REK8</accession>
<protein>
    <submittedName>
        <fullName evidence="2">NADH:ubiquinone oxidoreductase subunit NDUFA12</fullName>
    </submittedName>
</protein>
<reference evidence="2" key="1">
    <citation type="submission" date="2022-05" db="EMBL/GenBank/DDBJ databases">
        <authorList>
            <person name="Jo J.-H."/>
            <person name="Im W.-T."/>
        </authorList>
    </citation>
    <scope>NUCLEOTIDE SEQUENCE</scope>
    <source>
        <strain evidence="2">RG327</strain>
    </source>
</reference>